<evidence type="ECO:0000256" key="4">
    <source>
        <dbReference type="ARBA" id="ARBA00013149"/>
    </source>
</evidence>
<evidence type="ECO:0000256" key="6">
    <source>
        <dbReference type="ARBA" id="ARBA00022630"/>
    </source>
</evidence>
<dbReference type="InterPro" id="IPR006050">
    <property type="entry name" value="DNA_photolyase_N"/>
</dbReference>
<dbReference type="SUPFAM" id="SSF48173">
    <property type="entry name" value="Cryptochrome/photolyase FAD-binding domain"/>
    <property type="match status" value="2"/>
</dbReference>
<dbReference type="GO" id="GO:0003677">
    <property type="term" value="F:DNA binding"/>
    <property type="evidence" value="ECO:0007669"/>
    <property type="project" value="UniProtKB-KW"/>
</dbReference>
<reference evidence="16 17" key="1">
    <citation type="submission" date="2016-03" db="EMBL/GenBank/DDBJ databases">
        <title>Speciation and ecological success in dimly lit waters: horizontal gene transfer in a green sulfur bacteria bloom unveiled by metagenomic assembly.</title>
        <authorList>
            <person name="Llorens-Mares T."/>
            <person name="Liu Z."/>
            <person name="Allen L.Z."/>
            <person name="Rusch D.B."/>
            <person name="Craig M.T."/>
            <person name="Dupont C.L."/>
            <person name="Bryant D.A."/>
            <person name="Casamayor E.O."/>
        </authorList>
    </citation>
    <scope>NUCLEOTIDE SEQUENCE [LARGE SCALE GENOMIC DNA]</scope>
    <source>
        <strain evidence="16">CIII</strain>
    </source>
</reference>
<evidence type="ECO:0000313" key="16">
    <source>
        <dbReference type="EMBL" id="KZK74353.1"/>
    </source>
</evidence>
<evidence type="ECO:0000256" key="10">
    <source>
        <dbReference type="ARBA" id="ARBA00023204"/>
    </source>
</evidence>
<dbReference type="PROSITE" id="PS51645">
    <property type="entry name" value="PHR_CRY_ALPHA_BETA"/>
    <property type="match status" value="1"/>
</dbReference>
<dbReference type="Gene3D" id="3.40.50.620">
    <property type="entry name" value="HUPs"/>
    <property type="match status" value="1"/>
</dbReference>
<dbReference type="EMBL" id="LVWG01000028">
    <property type="protein sequence ID" value="KZK74353.1"/>
    <property type="molecule type" value="Genomic_DNA"/>
</dbReference>
<gene>
    <name evidence="16" type="ORF">A3K90_02805</name>
</gene>
<dbReference type="PANTHER" id="PTHR10211:SF0">
    <property type="entry name" value="DEOXYRIBODIPYRIMIDINE PHOTO-LYASE"/>
    <property type="match status" value="1"/>
</dbReference>
<feature type="domain" description="Photolyase/cryptochrome alpha/beta" evidence="15">
    <location>
        <begin position="18"/>
        <end position="148"/>
    </location>
</feature>
<keyword evidence="6" id="KW-0285">Flavoprotein</keyword>
<evidence type="ECO:0000256" key="2">
    <source>
        <dbReference type="ARBA" id="ARBA00001974"/>
    </source>
</evidence>
<evidence type="ECO:0000259" key="15">
    <source>
        <dbReference type="PROSITE" id="PS51645"/>
    </source>
</evidence>
<dbReference type="Gene3D" id="1.10.579.10">
    <property type="entry name" value="DNA Cyclobutane Dipyrimidine Photolyase, subunit A, domain 3"/>
    <property type="match status" value="1"/>
</dbReference>
<dbReference type="PANTHER" id="PTHR10211">
    <property type="entry name" value="DEOXYRIBODIPYRIMIDINE PHOTOLYASE"/>
    <property type="match status" value="1"/>
</dbReference>
<protein>
    <recommendedName>
        <fullName evidence="5">Deoxyribodipyrimidine photo-lyase</fullName>
        <ecNumber evidence="4">4.1.99.3</ecNumber>
    </recommendedName>
    <alternativeName>
        <fullName evidence="12">DNA photolyase</fullName>
    </alternativeName>
</protein>
<comment type="caution">
    <text evidence="16">The sequence shown here is derived from an EMBL/GenBank/DDBJ whole genome shotgun (WGS) entry which is preliminary data.</text>
</comment>
<dbReference type="InterPro" id="IPR052219">
    <property type="entry name" value="Photolyase_Class-2"/>
</dbReference>
<evidence type="ECO:0000256" key="14">
    <source>
        <dbReference type="SAM" id="MobiDB-lite"/>
    </source>
</evidence>
<evidence type="ECO:0000256" key="1">
    <source>
        <dbReference type="ARBA" id="ARBA00001932"/>
    </source>
</evidence>
<dbReference type="RefSeq" id="WP_303681491.1">
    <property type="nucleotide sequence ID" value="NZ_LVWG01000028.1"/>
</dbReference>
<keyword evidence="10" id="KW-0234">DNA repair</keyword>
<comment type="similarity">
    <text evidence="3">Belongs to the DNA photolyase class-2 family.</text>
</comment>
<keyword evidence="11 16" id="KW-0456">Lyase</keyword>
<dbReference type="FunFam" id="1.10.579.10:FF:000002">
    <property type="entry name" value="Deoxyribodipyrimidine photolyase"/>
    <property type="match status" value="1"/>
</dbReference>
<keyword evidence="7" id="KW-0227">DNA damage</keyword>
<dbReference type="Gene3D" id="1.25.40.80">
    <property type="match status" value="1"/>
</dbReference>
<dbReference type="GO" id="GO:0003904">
    <property type="term" value="F:deoxyribodipyrimidine photo-lyase activity"/>
    <property type="evidence" value="ECO:0007669"/>
    <property type="project" value="UniProtKB-EC"/>
</dbReference>
<feature type="region of interest" description="Disordered" evidence="14">
    <location>
        <begin position="280"/>
        <end position="301"/>
    </location>
</feature>
<comment type="catalytic activity">
    <reaction evidence="13">
        <text>cyclobutadipyrimidine (in DNA) = 2 pyrimidine residues (in DNA).</text>
        <dbReference type="EC" id="4.1.99.3"/>
    </reaction>
</comment>
<sequence length="509" mass="56588">MIDPRCISVLNSAPGISGPVIYWMSRDQRVEQNRALLYAQDCAMATGAPLIVVFTLSGSFIGATLRQYDFMLKGLMEVEHRLRNLGIGFVLLEGKPAGEIVRFSESIGGGCVITDYSPLRISRQWKAEVAAVLPVPLIEVDAHNIVPCLTASGKQEYAARTFRPKISRLLGEFLMPLEPVERMPSSEAWAPTDWEGMRARLQVESPTGTVRAPEPGESAALRHLETFIGERLDVYGEQRNDPNAGATSGLSPYLHFGHIWAGTVALEARGVMNVLNSRSPEGSLPTGMLNSRSPEGSLPTGMLNSRSPEGSLPTGMLNSQSPEGIHPTGVLNGRSPVESTAAFLEELIVRRELSDNYCAYNSRYDSFDGLPLWAQASLDRHATDPREAIYTPGEFEEGRTHDPLWNAAQHELLHTGSIHGYMRMYWAKKILEWSPSPREAFETAVWLNDRYSLDGRDPNGYAGVAWSIGGLHDRPWFERPVYGKIRYMNAAGCRRKFDVERYIRKQKEP</sequence>
<comment type="cofactor">
    <cofactor evidence="1">
        <name>(6R)-5,10-methylene-5,6,7,8-tetrahydrofolate</name>
        <dbReference type="ChEBI" id="CHEBI:15636"/>
    </cofactor>
</comment>
<dbReference type="Pfam" id="PF00875">
    <property type="entry name" value="DNA_photolyase"/>
    <property type="match status" value="1"/>
</dbReference>
<proteinExistence type="inferred from homology"/>
<evidence type="ECO:0000256" key="3">
    <source>
        <dbReference type="ARBA" id="ARBA00006409"/>
    </source>
</evidence>
<comment type="cofactor">
    <cofactor evidence="2">
        <name>FAD</name>
        <dbReference type="ChEBI" id="CHEBI:57692"/>
    </cofactor>
</comment>
<evidence type="ECO:0000256" key="13">
    <source>
        <dbReference type="ARBA" id="ARBA00033999"/>
    </source>
</evidence>
<accession>A0A165LRZ6</accession>
<dbReference type="GO" id="GO:0000719">
    <property type="term" value="P:photoreactive repair"/>
    <property type="evidence" value="ECO:0007669"/>
    <property type="project" value="TreeGrafter"/>
</dbReference>
<dbReference type="InterPro" id="IPR036155">
    <property type="entry name" value="Crypto/Photolyase_N_sf"/>
</dbReference>
<evidence type="ECO:0000256" key="7">
    <source>
        <dbReference type="ARBA" id="ARBA00022763"/>
    </source>
</evidence>
<keyword evidence="9" id="KW-0238">DNA-binding</keyword>
<evidence type="ECO:0000313" key="17">
    <source>
        <dbReference type="Proteomes" id="UP000076481"/>
    </source>
</evidence>
<dbReference type="SUPFAM" id="SSF52425">
    <property type="entry name" value="Cryptochrome/photolyase, N-terminal domain"/>
    <property type="match status" value="1"/>
</dbReference>
<dbReference type="FunFam" id="3.40.50.620:FF:000110">
    <property type="entry name" value="Deoxyribodipyrimidine photolyase"/>
    <property type="match status" value="1"/>
</dbReference>
<evidence type="ECO:0000256" key="5">
    <source>
        <dbReference type="ARBA" id="ARBA00014046"/>
    </source>
</evidence>
<dbReference type="Proteomes" id="UP000076481">
    <property type="component" value="Unassembled WGS sequence"/>
</dbReference>
<organism evidence="16 17">
    <name type="scientific">Pelodictyon luteolum</name>
    <dbReference type="NCBI Taxonomy" id="1100"/>
    <lineage>
        <taxon>Bacteria</taxon>
        <taxon>Pseudomonadati</taxon>
        <taxon>Chlorobiota</taxon>
        <taxon>Chlorobiia</taxon>
        <taxon>Chlorobiales</taxon>
        <taxon>Chlorobiaceae</taxon>
        <taxon>Chlorobium/Pelodictyon group</taxon>
        <taxon>Pelodictyon</taxon>
    </lineage>
</organism>
<name>A0A165LRZ6_PELLU</name>
<dbReference type="InterPro" id="IPR014729">
    <property type="entry name" value="Rossmann-like_a/b/a_fold"/>
</dbReference>
<dbReference type="EC" id="4.1.99.3" evidence="4"/>
<evidence type="ECO:0000256" key="9">
    <source>
        <dbReference type="ARBA" id="ARBA00023125"/>
    </source>
</evidence>
<keyword evidence="8" id="KW-0274">FAD</keyword>
<dbReference type="AlphaFoldDB" id="A0A165LRZ6"/>
<evidence type="ECO:0000256" key="8">
    <source>
        <dbReference type="ARBA" id="ARBA00022827"/>
    </source>
</evidence>
<evidence type="ECO:0000256" key="12">
    <source>
        <dbReference type="ARBA" id="ARBA00031671"/>
    </source>
</evidence>
<dbReference type="InterPro" id="IPR036134">
    <property type="entry name" value="Crypto/Photolyase_FAD-like_sf"/>
</dbReference>
<evidence type="ECO:0000256" key="11">
    <source>
        <dbReference type="ARBA" id="ARBA00023239"/>
    </source>
</evidence>